<dbReference type="FunCoup" id="A0A7E5VPC9">
    <property type="interactions" value="452"/>
</dbReference>
<keyword evidence="5" id="KW-0460">Magnesium</keyword>
<dbReference type="InterPro" id="IPR054708">
    <property type="entry name" value="MTPAP-like_central"/>
</dbReference>
<name>A0A7E5VPC9_TRINI</name>
<reference evidence="9" key="1">
    <citation type="submission" date="2025-08" db="UniProtKB">
        <authorList>
            <consortium name="RefSeq"/>
        </authorList>
    </citation>
    <scope>IDENTIFICATION</scope>
</reference>
<feature type="domain" description="PAP-associated" evidence="6">
    <location>
        <begin position="246"/>
        <end position="317"/>
    </location>
</feature>
<dbReference type="GO" id="GO:1990817">
    <property type="term" value="F:poly(A) RNA polymerase activity"/>
    <property type="evidence" value="ECO:0007669"/>
    <property type="project" value="UniProtKB-ARBA"/>
</dbReference>
<protein>
    <submittedName>
        <fullName evidence="9">Terminal uridylyltransferase cid1-like isoform X1</fullName>
    </submittedName>
</protein>
<gene>
    <name evidence="9" type="primary">LOC113495573</name>
</gene>
<dbReference type="KEGG" id="tnl:113495573"/>
<evidence type="ECO:0000256" key="4">
    <source>
        <dbReference type="ARBA" id="ARBA00022723"/>
    </source>
</evidence>
<dbReference type="InterPro" id="IPR043519">
    <property type="entry name" value="NT_sf"/>
</dbReference>
<dbReference type="GO" id="GO:0046872">
    <property type="term" value="F:metal ion binding"/>
    <property type="evidence" value="ECO:0007669"/>
    <property type="project" value="UniProtKB-KW"/>
</dbReference>
<dbReference type="GO" id="GO:0050265">
    <property type="term" value="F:RNA uridylyltransferase activity"/>
    <property type="evidence" value="ECO:0007669"/>
    <property type="project" value="TreeGrafter"/>
</dbReference>
<dbReference type="Gene3D" id="3.30.460.10">
    <property type="entry name" value="Beta Polymerase, domain 2"/>
    <property type="match status" value="1"/>
</dbReference>
<dbReference type="PANTHER" id="PTHR12271:SF66">
    <property type="entry name" value="TERMINAL URIDYLYLTRANSFERASE TAILOR"/>
    <property type="match status" value="1"/>
</dbReference>
<dbReference type="SUPFAM" id="SSF81301">
    <property type="entry name" value="Nucleotidyltransferase"/>
    <property type="match status" value="1"/>
</dbReference>
<comment type="cofactor">
    <cofactor evidence="1">
        <name>Mn(2+)</name>
        <dbReference type="ChEBI" id="CHEBI:29035"/>
    </cofactor>
</comment>
<dbReference type="InterPro" id="IPR002058">
    <property type="entry name" value="PAP_assoc"/>
</dbReference>
<keyword evidence="8" id="KW-1185">Reference proteome</keyword>
<dbReference type="OrthoDB" id="407432at2759"/>
<dbReference type="GeneID" id="113495573"/>
<evidence type="ECO:0000313" key="9">
    <source>
        <dbReference type="RefSeq" id="XP_026730142.1"/>
    </source>
</evidence>
<evidence type="ECO:0000259" key="7">
    <source>
        <dbReference type="Pfam" id="PF22600"/>
    </source>
</evidence>
<proteinExistence type="predicted"/>
<dbReference type="Pfam" id="PF03828">
    <property type="entry name" value="PAP_assoc"/>
    <property type="match status" value="1"/>
</dbReference>
<evidence type="ECO:0000256" key="1">
    <source>
        <dbReference type="ARBA" id="ARBA00001936"/>
    </source>
</evidence>
<dbReference type="Proteomes" id="UP000322000">
    <property type="component" value="Chromosome 7"/>
</dbReference>
<keyword evidence="3" id="KW-0808">Transferase</keyword>
<dbReference type="RefSeq" id="XP_026730142.1">
    <property type="nucleotide sequence ID" value="XM_026874341.1"/>
</dbReference>
<organism evidence="8 9">
    <name type="scientific">Trichoplusia ni</name>
    <name type="common">Cabbage looper</name>
    <dbReference type="NCBI Taxonomy" id="7111"/>
    <lineage>
        <taxon>Eukaryota</taxon>
        <taxon>Metazoa</taxon>
        <taxon>Ecdysozoa</taxon>
        <taxon>Arthropoda</taxon>
        <taxon>Hexapoda</taxon>
        <taxon>Insecta</taxon>
        <taxon>Pterygota</taxon>
        <taxon>Neoptera</taxon>
        <taxon>Endopterygota</taxon>
        <taxon>Lepidoptera</taxon>
        <taxon>Glossata</taxon>
        <taxon>Ditrysia</taxon>
        <taxon>Noctuoidea</taxon>
        <taxon>Noctuidae</taxon>
        <taxon>Plusiinae</taxon>
        <taxon>Trichoplusia</taxon>
    </lineage>
</organism>
<sequence length="339" mass="38756">MKLKGTSVAVLALVLVCLGKWEYCKLLLVRDFEAQARVVLAEQGLGPAEYAALGQVYDDVRHTLTRAWLDVEVFPIGSLFTRLALKNCDVDLVVNVNDDSEVSERARVLLLRSRARYRRVARGGSRAGARPTLVLHFTHIASGRKCDLSFSSQTSVENSLLLTYYLKLDERIKPLISLVKVWINHLDNSKHFRSHILCLLVIFYLEQKHIVPPPIVLQENLSDNYRNGWDTNFNMIPFKSNNTESLYQLLGGFFKYYSIFNFRDNVLAVRNGKTYHRSVFRNISTIPEEFSDYKDYLKRPDSTPLNLDKDLCIQDAFGQNYNIADTVPSDLAADFLSHL</sequence>
<evidence type="ECO:0000256" key="2">
    <source>
        <dbReference type="ARBA" id="ARBA00001946"/>
    </source>
</evidence>
<dbReference type="SUPFAM" id="SSF81631">
    <property type="entry name" value="PAP/OAS1 substrate-binding domain"/>
    <property type="match status" value="1"/>
</dbReference>
<keyword evidence="4" id="KW-0479">Metal-binding</keyword>
<feature type="domain" description="Poly(A) RNA polymerase mitochondrial-like central palm" evidence="7">
    <location>
        <begin position="46"/>
        <end position="166"/>
    </location>
</feature>
<dbReference type="PANTHER" id="PTHR12271">
    <property type="entry name" value="POLY A POLYMERASE CID PAP -RELATED"/>
    <property type="match status" value="1"/>
</dbReference>
<accession>A0A7E5VPC9</accession>
<evidence type="ECO:0000259" key="6">
    <source>
        <dbReference type="Pfam" id="PF03828"/>
    </source>
</evidence>
<comment type="cofactor">
    <cofactor evidence="2">
        <name>Mg(2+)</name>
        <dbReference type="ChEBI" id="CHEBI:18420"/>
    </cofactor>
</comment>
<dbReference type="AlphaFoldDB" id="A0A7E5VPC9"/>
<dbReference type="InParanoid" id="A0A7E5VPC9"/>
<dbReference type="Pfam" id="PF22600">
    <property type="entry name" value="MTPAP-like_central"/>
    <property type="match status" value="1"/>
</dbReference>
<evidence type="ECO:0000256" key="5">
    <source>
        <dbReference type="ARBA" id="ARBA00022842"/>
    </source>
</evidence>
<evidence type="ECO:0000313" key="8">
    <source>
        <dbReference type="Proteomes" id="UP000322000"/>
    </source>
</evidence>
<dbReference type="CDD" id="cd05402">
    <property type="entry name" value="NT_PAP_TUTase"/>
    <property type="match status" value="1"/>
</dbReference>
<evidence type="ECO:0000256" key="3">
    <source>
        <dbReference type="ARBA" id="ARBA00022679"/>
    </source>
</evidence>
<dbReference type="GO" id="GO:0031123">
    <property type="term" value="P:RNA 3'-end processing"/>
    <property type="evidence" value="ECO:0007669"/>
    <property type="project" value="TreeGrafter"/>
</dbReference>
<dbReference type="Gene3D" id="1.10.1410.10">
    <property type="match status" value="1"/>
</dbReference>